<keyword evidence="1" id="KW-0812">Transmembrane</keyword>
<dbReference type="EMBL" id="FNVT01000019">
    <property type="protein sequence ID" value="SEH01117.1"/>
    <property type="molecule type" value="Genomic_DNA"/>
</dbReference>
<evidence type="ECO:0000256" key="1">
    <source>
        <dbReference type="SAM" id="Phobius"/>
    </source>
</evidence>
<name>A0A1H6ETB6_9ACTN</name>
<feature type="transmembrane region" description="Helical" evidence="1">
    <location>
        <begin position="12"/>
        <end position="32"/>
    </location>
</feature>
<proteinExistence type="predicted"/>
<feature type="transmembrane region" description="Helical" evidence="1">
    <location>
        <begin position="97"/>
        <end position="117"/>
    </location>
</feature>
<reference evidence="2 3" key="1">
    <citation type="submission" date="2016-10" db="EMBL/GenBank/DDBJ databases">
        <authorList>
            <person name="de Groot N.N."/>
        </authorList>
    </citation>
    <scope>NUCLEOTIDE SEQUENCE [LARGE SCALE GENOMIC DNA]</scope>
    <source>
        <strain evidence="2 3">CGMCC 4.7037</strain>
    </source>
</reference>
<evidence type="ECO:0000313" key="2">
    <source>
        <dbReference type="EMBL" id="SEH01117.1"/>
    </source>
</evidence>
<evidence type="ECO:0008006" key="4">
    <source>
        <dbReference type="Google" id="ProtNLM"/>
    </source>
</evidence>
<keyword evidence="1" id="KW-0472">Membrane</keyword>
<keyword evidence="3" id="KW-1185">Reference proteome</keyword>
<dbReference type="Proteomes" id="UP000236732">
    <property type="component" value="Unassembled WGS sequence"/>
</dbReference>
<keyword evidence="1" id="KW-1133">Transmembrane helix</keyword>
<dbReference type="AlphaFoldDB" id="A0A1H6ETB6"/>
<sequence>MTGSRALLVNRMIVSVHAVAIIGQPVFAGGYLSGDYDMLWPHRWGADVVSALGYAQVLAALVLWWVRGPRWLSVVSVLVAAGETVQYFAGLDGALDLHLPLGVALVTAMVLTTVAVWRPQVRRAAR</sequence>
<evidence type="ECO:0000313" key="3">
    <source>
        <dbReference type="Proteomes" id="UP000236732"/>
    </source>
</evidence>
<protein>
    <recommendedName>
        <fullName evidence="4">DoxX-like family protein</fullName>
    </recommendedName>
</protein>
<feature type="transmembrane region" description="Helical" evidence="1">
    <location>
        <begin position="71"/>
        <end position="91"/>
    </location>
</feature>
<gene>
    <name evidence="2" type="ORF">SAMN05444920_11947</name>
</gene>
<feature type="transmembrane region" description="Helical" evidence="1">
    <location>
        <begin position="44"/>
        <end position="64"/>
    </location>
</feature>
<accession>A0A1H6ETB6</accession>
<organism evidence="2 3">
    <name type="scientific">Nonomuraea solani</name>
    <dbReference type="NCBI Taxonomy" id="1144553"/>
    <lineage>
        <taxon>Bacteria</taxon>
        <taxon>Bacillati</taxon>
        <taxon>Actinomycetota</taxon>
        <taxon>Actinomycetes</taxon>
        <taxon>Streptosporangiales</taxon>
        <taxon>Streptosporangiaceae</taxon>
        <taxon>Nonomuraea</taxon>
    </lineage>
</organism>